<evidence type="ECO:0000313" key="7">
    <source>
        <dbReference type="Proteomes" id="UP000000719"/>
    </source>
</evidence>
<dbReference type="HOGENOM" id="CLU_000445_14_1_9"/>
<dbReference type="GO" id="GO:0000156">
    <property type="term" value="F:phosphorelay response regulator activity"/>
    <property type="evidence" value="ECO:0007669"/>
    <property type="project" value="InterPro"/>
</dbReference>
<dbReference type="PROSITE" id="PS50110">
    <property type="entry name" value="RESPONSE_REGULATORY"/>
    <property type="match status" value="1"/>
</dbReference>
<dbReference type="OrthoDB" id="9802383at2"/>
<dbReference type="EMBL" id="CP001098">
    <property type="protein sequence ID" value="ACL68926.1"/>
    <property type="molecule type" value="Genomic_DNA"/>
</dbReference>
<dbReference type="Pfam" id="PF04397">
    <property type="entry name" value="LytTR"/>
    <property type="match status" value="1"/>
</dbReference>
<feature type="domain" description="HTH LytTR-type" evidence="5">
    <location>
        <begin position="138"/>
        <end position="236"/>
    </location>
</feature>
<protein>
    <recommendedName>
        <fullName evidence="1">Stage 0 sporulation protein A homolog</fullName>
    </recommendedName>
</protein>
<dbReference type="PANTHER" id="PTHR37299">
    <property type="entry name" value="TRANSCRIPTIONAL REGULATOR-RELATED"/>
    <property type="match status" value="1"/>
</dbReference>
<dbReference type="InterPro" id="IPR046947">
    <property type="entry name" value="LytR-like"/>
</dbReference>
<sequence>MTPEIIICDDDPQMVDLLVNFCESKLKLHILDKATKGQAVIDMVKKSNPDILLLDINLPDMDGIQVARQIREFNPFVKIIFITGHENYYRDAFDVYAYDYISKDSLTTRLPQSVKRIKEEMKLNRIKENGSNWHQITVNKKQHYINEDDIIYIKSEGRKLVIVTYEEEYVTYGNLKDWGLKLGSTFFKCHRSYLINLNKIKEIRGGIPETVVIMGNRQKIPVSRFRVSELKRVLNMAG</sequence>
<dbReference type="Pfam" id="PF00072">
    <property type="entry name" value="Response_reg"/>
    <property type="match status" value="1"/>
</dbReference>
<evidence type="ECO:0000256" key="3">
    <source>
        <dbReference type="PROSITE-ProRule" id="PRU00169"/>
    </source>
</evidence>
<dbReference type="InterPro" id="IPR001789">
    <property type="entry name" value="Sig_transdc_resp-reg_receiver"/>
</dbReference>
<evidence type="ECO:0000256" key="1">
    <source>
        <dbReference type="ARBA" id="ARBA00018672"/>
    </source>
</evidence>
<dbReference type="KEGG" id="hor:Hore_01640"/>
<organism evidence="6 7">
    <name type="scientific">Halothermothrix orenii (strain H 168 / OCM 544 / DSM 9562)</name>
    <dbReference type="NCBI Taxonomy" id="373903"/>
    <lineage>
        <taxon>Bacteria</taxon>
        <taxon>Bacillati</taxon>
        <taxon>Bacillota</taxon>
        <taxon>Clostridia</taxon>
        <taxon>Halanaerobiales</taxon>
        <taxon>Halothermotrichaceae</taxon>
        <taxon>Halothermothrix</taxon>
    </lineage>
</organism>
<comment type="function">
    <text evidence="2">May play the central regulatory role in sporulation. It may be an element of the effector pathway responsible for the activation of sporulation genes in response to nutritional stress. Spo0A may act in concert with spo0H (a sigma factor) to control the expression of some genes that are critical to the sporulation process.</text>
</comment>
<dbReference type="STRING" id="373903.Hore_01640"/>
<dbReference type="InterPro" id="IPR011006">
    <property type="entry name" value="CheY-like_superfamily"/>
</dbReference>
<dbReference type="AlphaFoldDB" id="B8D0V7"/>
<reference evidence="6 7" key="1">
    <citation type="journal article" date="2009" name="PLoS ONE">
        <title>Genome analysis of the anaerobic thermohalophilic bacterium Halothermothrix orenii.</title>
        <authorList>
            <person name="Mavromatis K."/>
            <person name="Ivanova N."/>
            <person name="Anderson I."/>
            <person name="Lykidis A."/>
            <person name="Hooper S.D."/>
            <person name="Sun H."/>
            <person name="Kunin V."/>
            <person name="Lapidus A."/>
            <person name="Hugenholtz P."/>
            <person name="Patel B."/>
            <person name="Kyrpides N.C."/>
        </authorList>
    </citation>
    <scope>NUCLEOTIDE SEQUENCE [LARGE SCALE GENOMIC DNA]</scope>
    <source>
        <strain evidence="7">H 168 / OCM 544 / DSM 9562</strain>
    </source>
</reference>
<gene>
    <name evidence="6" type="ordered locus">Hore_01640</name>
</gene>
<dbReference type="eggNOG" id="COG3279">
    <property type="taxonomic scope" value="Bacteria"/>
</dbReference>
<accession>B8D0V7</accession>
<evidence type="ECO:0000259" key="4">
    <source>
        <dbReference type="PROSITE" id="PS50110"/>
    </source>
</evidence>
<feature type="domain" description="Response regulatory" evidence="4">
    <location>
        <begin position="4"/>
        <end position="118"/>
    </location>
</feature>
<keyword evidence="3" id="KW-0597">Phosphoprotein</keyword>
<dbReference type="SMART" id="SM00850">
    <property type="entry name" value="LytTR"/>
    <property type="match status" value="1"/>
</dbReference>
<dbReference type="GO" id="GO:0003677">
    <property type="term" value="F:DNA binding"/>
    <property type="evidence" value="ECO:0007669"/>
    <property type="project" value="InterPro"/>
</dbReference>
<dbReference type="Proteomes" id="UP000000719">
    <property type="component" value="Chromosome"/>
</dbReference>
<dbReference type="InterPro" id="IPR007492">
    <property type="entry name" value="LytTR_DNA-bd_dom"/>
</dbReference>
<name>B8D0V7_HALOH</name>
<dbReference type="PROSITE" id="PS50930">
    <property type="entry name" value="HTH_LYTTR"/>
    <property type="match status" value="1"/>
</dbReference>
<dbReference type="RefSeq" id="WP_012635124.1">
    <property type="nucleotide sequence ID" value="NC_011899.1"/>
</dbReference>
<dbReference type="Gene3D" id="3.40.50.2300">
    <property type="match status" value="1"/>
</dbReference>
<feature type="modified residue" description="4-aspartylphosphate" evidence="3">
    <location>
        <position position="55"/>
    </location>
</feature>
<evidence type="ECO:0000313" key="6">
    <source>
        <dbReference type="EMBL" id="ACL68926.1"/>
    </source>
</evidence>
<proteinExistence type="predicted"/>
<dbReference type="SMART" id="SM00448">
    <property type="entry name" value="REC"/>
    <property type="match status" value="1"/>
</dbReference>
<dbReference type="PANTHER" id="PTHR37299:SF1">
    <property type="entry name" value="STAGE 0 SPORULATION PROTEIN A HOMOLOG"/>
    <property type="match status" value="1"/>
</dbReference>
<evidence type="ECO:0000259" key="5">
    <source>
        <dbReference type="PROSITE" id="PS50930"/>
    </source>
</evidence>
<dbReference type="SUPFAM" id="SSF52172">
    <property type="entry name" value="CheY-like"/>
    <property type="match status" value="1"/>
</dbReference>
<keyword evidence="7" id="KW-1185">Reference proteome</keyword>
<evidence type="ECO:0000256" key="2">
    <source>
        <dbReference type="ARBA" id="ARBA00024867"/>
    </source>
</evidence>
<dbReference type="Gene3D" id="2.40.50.1020">
    <property type="entry name" value="LytTr DNA-binding domain"/>
    <property type="match status" value="1"/>
</dbReference>